<evidence type="ECO:0000313" key="1">
    <source>
        <dbReference type="EMBL" id="GAG71350.1"/>
    </source>
</evidence>
<dbReference type="EMBL" id="BART01006898">
    <property type="protein sequence ID" value="GAG71350.1"/>
    <property type="molecule type" value="Genomic_DNA"/>
</dbReference>
<accession>X0ZNK5</accession>
<feature type="non-terminal residue" evidence="1">
    <location>
        <position position="1"/>
    </location>
</feature>
<dbReference type="AlphaFoldDB" id="X0ZNK5"/>
<reference evidence="1" key="1">
    <citation type="journal article" date="2014" name="Front. Microbiol.">
        <title>High frequency of phylogenetically diverse reductive dehalogenase-homologous genes in deep subseafloor sedimentary metagenomes.</title>
        <authorList>
            <person name="Kawai M."/>
            <person name="Futagami T."/>
            <person name="Toyoda A."/>
            <person name="Takaki Y."/>
            <person name="Nishi S."/>
            <person name="Hori S."/>
            <person name="Arai W."/>
            <person name="Tsubouchi T."/>
            <person name="Morono Y."/>
            <person name="Uchiyama I."/>
            <person name="Ito T."/>
            <person name="Fujiyama A."/>
            <person name="Inagaki F."/>
            <person name="Takami H."/>
        </authorList>
    </citation>
    <scope>NUCLEOTIDE SEQUENCE</scope>
    <source>
        <strain evidence="1">Expedition CK06-06</strain>
    </source>
</reference>
<protein>
    <submittedName>
        <fullName evidence="1">Uncharacterized protein</fullName>
    </submittedName>
</protein>
<name>X0ZNK5_9ZZZZ</name>
<organism evidence="1">
    <name type="scientific">marine sediment metagenome</name>
    <dbReference type="NCBI Taxonomy" id="412755"/>
    <lineage>
        <taxon>unclassified sequences</taxon>
        <taxon>metagenomes</taxon>
        <taxon>ecological metagenomes</taxon>
    </lineage>
</organism>
<sequence>AFPKNARRLGAACKALACGAFSGAHPPLRIEPKAKVVQT</sequence>
<comment type="caution">
    <text evidence="1">The sequence shown here is derived from an EMBL/GenBank/DDBJ whole genome shotgun (WGS) entry which is preliminary data.</text>
</comment>
<proteinExistence type="predicted"/>
<gene>
    <name evidence="1" type="ORF">S01H4_15743</name>
</gene>